<accession>A0A1G9PWW4</accession>
<organism evidence="2 3">
    <name type="scientific">Modicisalibacter muralis</name>
    <dbReference type="NCBI Taxonomy" id="119000"/>
    <lineage>
        <taxon>Bacteria</taxon>
        <taxon>Pseudomonadati</taxon>
        <taxon>Pseudomonadota</taxon>
        <taxon>Gammaproteobacteria</taxon>
        <taxon>Oceanospirillales</taxon>
        <taxon>Halomonadaceae</taxon>
        <taxon>Modicisalibacter</taxon>
    </lineage>
</organism>
<dbReference type="STRING" id="119000.SAMN05661010_03180"/>
<gene>
    <name evidence="2" type="ORF">SAMN05661010_03180</name>
</gene>
<dbReference type="InterPro" id="IPR010331">
    <property type="entry name" value="ExoD"/>
</dbReference>
<keyword evidence="1" id="KW-1133">Transmembrane helix</keyword>
<keyword evidence="1" id="KW-0812">Transmembrane</keyword>
<feature type="transmembrane region" description="Helical" evidence="1">
    <location>
        <begin position="171"/>
        <end position="191"/>
    </location>
</feature>
<dbReference type="PANTHER" id="PTHR41795">
    <property type="entry name" value="EXOPOLYSACCHARIDE SYNTHESIS PROTEIN"/>
    <property type="match status" value="1"/>
</dbReference>
<sequence>MAEMMALTGLLERLDESDTGRKIRLRDIVEIFQFRGFGPLLVIPALIVLLPTGAVPGVPTLCGLFIAMVAMQLVLGKHHPWLPRRLSERGFSHAKLHQRLTRVRPWTRRFDRLLKPRLSVLVSGLAQRLVALLTVLLALAMIPLELFPFASAIPALAILLMGLGLTAEDGLLTLVGLLVVLVGAWVIWHWLL</sequence>
<feature type="transmembrane region" description="Helical" evidence="1">
    <location>
        <begin position="118"/>
        <end position="140"/>
    </location>
</feature>
<reference evidence="2 3" key="1">
    <citation type="submission" date="2016-10" db="EMBL/GenBank/DDBJ databases">
        <authorList>
            <person name="de Groot N.N."/>
        </authorList>
    </citation>
    <scope>NUCLEOTIDE SEQUENCE [LARGE SCALE GENOMIC DNA]</scope>
    <source>
        <strain evidence="2 3">DSM 14789</strain>
    </source>
</reference>
<dbReference type="Pfam" id="PF06055">
    <property type="entry name" value="ExoD"/>
    <property type="match status" value="1"/>
</dbReference>
<dbReference type="PANTHER" id="PTHR41795:SF1">
    <property type="entry name" value="EXOPOLYSACCHARIDE SYNTHESIS PROTEIN"/>
    <property type="match status" value="1"/>
</dbReference>
<evidence type="ECO:0000313" key="2">
    <source>
        <dbReference type="EMBL" id="SDM03302.1"/>
    </source>
</evidence>
<evidence type="ECO:0000313" key="3">
    <source>
        <dbReference type="Proteomes" id="UP000198654"/>
    </source>
</evidence>
<proteinExistence type="predicted"/>
<feature type="transmembrane region" description="Helical" evidence="1">
    <location>
        <begin position="31"/>
        <end position="50"/>
    </location>
</feature>
<dbReference type="RefSeq" id="WP_089730252.1">
    <property type="nucleotide sequence ID" value="NZ_FNGI01000010.1"/>
</dbReference>
<dbReference type="PIRSF" id="PIRSF033239">
    <property type="entry name" value="ExoD"/>
    <property type="match status" value="1"/>
</dbReference>
<evidence type="ECO:0000256" key="1">
    <source>
        <dbReference type="SAM" id="Phobius"/>
    </source>
</evidence>
<protein>
    <submittedName>
        <fullName evidence="2">Uncharacterized conserved protein</fullName>
    </submittedName>
</protein>
<feature type="transmembrane region" description="Helical" evidence="1">
    <location>
        <begin position="146"/>
        <end position="164"/>
    </location>
</feature>
<feature type="transmembrane region" description="Helical" evidence="1">
    <location>
        <begin position="56"/>
        <end position="75"/>
    </location>
</feature>
<dbReference type="Proteomes" id="UP000198654">
    <property type="component" value="Unassembled WGS sequence"/>
</dbReference>
<keyword evidence="1" id="KW-0472">Membrane</keyword>
<dbReference type="AlphaFoldDB" id="A0A1G9PWW4"/>
<dbReference type="OrthoDB" id="8635607at2"/>
<dbReference type="EMBL" id="FNGI01000010">
    <property type="protein sequence ID" value="SDM03302.1"/>
    <property type="molecule type" value="Genomic_DNA"/>
</dbReference>
<keyword evidence="3" id="KW-1185">Reference proteome</keyword>
<name>A0A1G9PWW4_9GAMM</name>